<keyword evidence="3 5" id="KW-1133">Transmembrane helix</keyword>
<evidence type="ECO:0000313" key="8">
    <source>
        <dbReference type="Proteomes" id="UP000198755"/>
    </source>
</evidence>
<evidence type="ECO:0000256" key="4">
    <source>
        <dbReference type="ARBA" id="ARBA00023136"/>
    </source>
</evidence>
<feature type="transmembrane region" description="Helical" evidence="5">
    <location>
        <begin position="94"/>
        <end position="112"/>
    </location>
</feature>
<protein>
    <submittedName>
        <fullName evidence="7">O-Antigen ligase</fullName>
    </submittedName>
</protein>
<organism evidence="7 8">
    <name type="scientific">Methylocapsa palsarum</name>
    <dbReference type="NCBI Taxonomy" id="1612308"/>
    <lineage>
        <taxon>Bacteria</taxon>
        <taxon>Pseudomonadati</taxon>
        <taxon>Pseudomonadota</taxon>
        <taxon>Alphaproteobacteria</taxon>
        <taxon>Hyphomicrobiales</taxon>
        <taxon>Beijerinckiaceae</taxon>
        <taxon>Methylocapsa</taxon>
    </lineage>
</organism>
<evidence type="ECO:0000256" key="2">
    <source>
        <dbReference type="ARBA" id="ARBA00022692"/>
    </source>
</evidence>
<feature type="transmembrane region" description="Helical" evidence="5">
    <location>
        <begin position="119"/>
        <end position="137"/>
    </location>
</feature>
<name>A0A1I4CAJ5_9HYPH</name>
<keyword evidence="7" id="KW-0436">Ligase</keyword>
<dbReference type="GO" id="GO:0016874">
    <property type="term" value="F:ligase activity"/>
    <property type="evidence" value="ECO:0007669"/>
    <property type="project" value="UniProtKB-KW"/>
</dbReference>
<feature type="transmembrane region" description="Helical" evidence="5">
    <location>
        <begin position="274"/>
        <end position="291"/>
    </location>
</feature>
<feature type="transmembrane region" description="Helical" evidence="5">
    <location>
        <begin position="62"/>
        <end position="82"/>
    </location>
</feature>
<dbReference type="Proteomes" id="UP000198755">
    <property type="component" value="Unassembled WGS sequence"/>
</dbReference>
<dbReference type="Pfam" id="PF04932">
    <property type="entry name" value="Wzy_C"/>
    <property type="match status" value="1"/>
</dbReference>
<dbReference type="PANTHER" id="PTHR37422:SF13">
    <property type="entry name" value="LIPOPOLYSACCHARIDE BIOSYNTHESIS PROTEIN PA4999-RELATED"/>
    <property type="match status" value="1"/>
</dbReference>
<proteinExistence type="predicted"/>
<feature type="transmembrane region" description="Helical" evidence="5">
    <location>
        <begin position="232"/>
        <end position="262"/>
    </location>
</feature>
<dbReference type="GO" id="GO:0016020">
    <property type="term" value="C:membrane"/>
    <property type="evidence" value="ECO:0007669"/>
    <property type="project" value="UniProtKB-SubCell"/>
</dbReference>
<dbReference type="AlphaFoldDB" id="A0A1I4CAJ5"/>
<keyword evidence="4 5" id="KW-0472">Membrane</keyword>
<keyword evidence="2 5" id="KW-0812">Transmembrane</keyword>
<dbReference type="PANTHER" id="PTHR37422">
    <property type="entry name" value="TEICHURONIC ACID BIOSYNTHESIS PROTEIN TUAE"/>
    <property type="match status" value="1"/>
</dbReference>
<evidence type="ECO:0000259" key="6">
    <source>
        <dbReference type="Pfam" id="PF04932"/>
    </source>
</evidence>
<reference evidence="7 8" key="1">
    <citation type="submission" date="2016-10" db="EMBL/GenBank/DDBJ databases">
        <authorList>
            <person name="de Groot N.N."/>
        </authorList>
    </citation>
    <scope>NUCLEOTIDE SEQUENCE [LARGE SCALE GENOMIC DNA]</scope>
    <source>
        <strain evidence="7 8">NE2</strain>
    </source>
</reference>
<feature type="transmembrane region" description="Helical" evidence="5">
    <location>
        <begin position="208"/>
        <end position="226"/>
    </location>
</feature>
<evidence type="ECO:0000256" key="1">
    <source>
        <dbReference type="ARBA" id="ARBA00004141"/>
    </source>
</evidence>
<sequence>MSFVVEPRVMNVDLTSPGALPDDDAEAGPLNAGLAKLPLLPALLVVAVLLPEELYLQVGGLFLTLPRVLLLVAFPLLLVRTIRQATRPGFHASISDYAIFPLSIWMFLAVAVSQGFTRAMVGSSALILDFAGSYLVMRTIANEPGAAVAVARFMAGALAVAALLGPLDHLFGQYAIHRIGDMLTHLGRDLDPEFRHGLMRARGAQEHSILLGSISSFGAILSLSVFRGVPRWIAVICCLAGLFSAVSSAPILATLMGFGLLFFRRQTPHFPSRWLALGVTGGSVALLVFTLHPSPFAFIFQHFTLDPQTSWYRLVIWQVAGSLVLANPLFGIGLDDWAREAWMPSTVDSVWLRSAMMFGIVGSALIAVVVIGACSRPLRVSGREELPLAEQSLGVGLGIITFLIAYLGFTVHFWGCTWFMMGMFAGLRAHLGGLAADQPSLDDLDFTFADDEDA</sequence>
<gene>
    <name evidence="7" type="ORF">SAMN05444581_11913</name>
</gene>
<dbReference type="InterPro" id="IPR007016">
    <property type="entry name" value="O-antigen_ligase-rel_domated"/>
</dbReference>
<evidence type="ECO:0000256" key="5">
    <source>
        <dbReference type="SAM" id="Phobius"/>
    </source>
</evidence>
<feature type="transmembrane region" description="Helical" evidence="5">
    <location>
        <begin position="393"/>
        <end position="414"/>
    </location>
</feature>
<evidence type="ECO:0000313" key="7">
    <source>
        <dbReference type="EMBL" id="SFK77071.1"/>
    </source>
</evidence>
<dbReference type="EMBL" id="FOSN01000019">
    <property type="protein sequence ID" value="SFK77071.1"/>
    <property type="molecule type" value="Genomic_DNA"/>
</dbReference>
<dbReference type="STRING" id="1612308.SAMN05444581_11913"/>
<evidence type="ECO:0000256" key="3">
    <source>
        <dbReference type="ARBA" id="ARBA00022989"/>
    </source>
</evidence>
<accession>A0A1I4CAJ5</accession>
<feature type="domain" description="O-antigen ligase-related" evidence="6">
    <location>
        <begin position="233"/>
        <end position="366"/>
    </location>
</feature>
<feature type="transmembrane region" description="Helical" evidence="5">
    <location>
        <begin position="311"/>
        <end position="330"/>
    </location>
</feature>
<feature type="transmembrane region" description="Helical" evidence="5">
    <location>
        <begin position="350"/>
        <end position="373"/>
    </location>
</feature>
<feature type="transmembrane region" description="Helical" evidence="5">
    <location>
        <begin position="149"/>
        <end position="167"/>
    </location>
</feature>
<comment type="subcellular location">
    <subcellularLocation>
        <location evidence="1">Membrane</location>
        <topology evidence="1">Multi-pass membrane protein</topology>
    </subcellularLocation>
</comment>
<dbReference type="InterPro" id="IPR051533">
    <property type="entry name" value="WaaL-like"/>
</dbReference>
<keyword evidence="8" id="KW-1185">Reference proteome</keyword>